<evidence type="ECO:0000256" key="1">
    <source>
        <dbReference type="ARBA" id="ARBA00004496"/>
    </source>
</evidence>
<keyword evidence="9" id="KW-1185">Reference proteome</keyword>
<dbReference type="Pfam" id="PF01170">
    <property type="entry name" value="UPF0020"/>
    <property type="match status" value="1"/>
</dbReference>
<evidence type="ECO:0000256" key="6">
    <source>
        <dbReference type="PROSITE-ProRule" id="PRU00529"/>
    </source>
</evidence>
<gene>
    <name evidence="8" type="ordered locus">NEQ522</name>
</gene>
<keyword evidence="4" id="KW-0808">Transferase</keyword>
<evidence type="ECO:0000259" key="7">
    <source>
        <dbReference type="PROSITE" id="PS51165"/>
    </source>
</evidence>
<dbReference type="SUPFAM" id="SSF143437">
    <property type="entry name" value="THUMP domain-like"/>
    <property type="match status" value="1"/>
</dbReference>
<dbReference type="PROSITE" id="PS01261">
    <property type="entry name" value="UPF0020"/>
    <property type="match status" value="1"/>
</dbReference>
<keyword evidence="6" id="KW-0694">RNA-binding</keyword>
<dbReference type="Pfam" id="PF02926">
    <property type="entry name" value="THUMP"/>
    <property type="match status" value="1"/>
</dbReference>
<organism evidence="8 9">
    <name type="scientific">Nanoarchaeum equitans (strain Kin4-M)</name>
    <dbReference type="NCBI Taxonomy" id="228908"/>
    <lineage>
        <taxon>Archaea</taxon>
        <taxon>Nanobdellota</taxon>
        <taxon>Candidatus Nanoarchaeia</taxon>
        <taxon>Nanoarchaeales</taxon>
        <taxon>Nanoarchaeaceae</taxon>
        <taxon>Nanoarchaeum</taxon>
    </lineage>
</organism>
<dbReference type="HOGENOM" id="CLU_032119_3_1_2"/>
<evidence type="ECO:0000256" key="4">
    <source>
        <dbReference type="ARBA" id="ARBA00022679"/>
    </source>
</evidence>
<dbReference type="STRING" id="228908.NEQ522"/>
<accession>Q74M43</accession>
<keyword evidence="5" id="KW-0819">tRNA processing</keyword>
<evidence type="ECO:0000313" key="9">
    <source>
        <dbReference type="Proteomes" id="UP000000578"/>
    </source>
</evidence>
<dbReference type="PANTHER" id="PTHR14911">
    <property type="entry name" value="THUMP DOMAIN-CONTAINING"/>
    <property type="match status" value="1"/>
</dbReference>
<evidence type="ECO:0000256" key="3">
    <source>
        <dbReference type="ARBA" id="ARBA00022603"/>
    </source>
</evidence>
<dbReference type="CDD" id="cd11715">
    <property type="entry name" value="THUMP_AdoMetMT"/>
    <property type="match status" value="1"/>
</dbReference>
<dbReference type="EnsemblBacteria" id="AAR39364">
    <property type="protein sequence ID" value="AAR39364"/>
    <property type="gene ID" value="NEQ522"/>
</dbReference>
<dbReference type="BioCyc" id="NEQU228908:GJB6-555-MONOMER"/>
<evidence type="ECO:0000256" key="5">
    <source>
        <dbReference type="ARBA" id="ARBA00022694"/>
    </source>
</evidence>
<dbReference type="Gene3D" id="3.40.50.150">
    <property type="entry name" value="Vaccinia Virus protein VP39"/>
    <property type="match status" value="1"/>
</dbReference>
<sequence length="366" mass="42915">MYIATIANKGLEDINREEIESLGAKFDKQYDFINIFKVKDLDSIVKIALKTQTSKRVLWVKFFSEPNIDSIIREANQIDYSEIINKKFAVRAHKYDIDIDIMDLYNRLGDVIRRKTNNKVDLTNPDVIFRGYILKDIAIFGYDLIGEQPLDKRYYRVYYHPAGLAPTIANSLIRLTKWNGQSLLDPLCGSGTIPIEAALYLREIPPLYRQYDKTFAYQLNPDIIDEIEQSIKWDRKAKILCFDKFVKHMRGAELNCIHARVKDIVKVSKINLEDVDFKLGEKAIDYIITNPPYGIKAADREESEKVHEYLFYQAEYILKDNGVLALLSPHKEWVLKYAEKYNFTLKHEREIYHNKLKVFFFQFLKG</sequence>
<dbReference type="InterPro" id="IPR053943">
    <property type="entry name" value="RlmKL-like_Mtase_CS"/>
</dbReference>
<dbReference type="GO" id="GO:0016423">
    <property type="term" value="F:tRNA (guanine) methyltransferase activity"/>
    <property type="evidence" value="ECO:0007669"/>
    <property type="project" value="TreeGrafter"/>
</dbReference>
<name>Q74M43_NANEQ</name>
<dbReference type="PROSITE" id="PS00092">
    <property type="entry name" value="N6_MTASE"/>
    <property type="match status" value="1"/>
</dbReference>
<dbReference type="GO" id="GO:0005737">
    <property type="term" value="C:cytoplasm"/>
    <property type="evidence" value="ECO:0007669"/>
    <property type="project" value="UniProtKB-SubCell"/>
</dbReference>
<dbReference type="InterPro" id="IPR029063">
    <property type="entry name" value="SAM-dependent_MTases_sf"/>
</dbReference>
<reference evidence="8 9" key="1">
    <citation type="journal article" date="2003" name="Proc. Natl. Acad. Sci. U.S.A.">
        <title>The genome of Nanoarchaeum equitans: insights into early archaeal evolution and derived parasitism.</title>
        <authorList>
            <person name="Waters E."/>
            <person name="Hohn M.J."/>
            <person name="Ahel I."/>
            <person name="Graham D.E."/>
            <person name="Adams M.D."/>
            <person name="Barnstead M."/>
            <person name="Beeson K.Y."/>
            <person name="Bibbs L."/>
            <person name="Bolanos R."/>
            <person name="Keller M."/>
            <person name="Kretz K."/>
            <person name="Lin X."/>
            <person name="Mathur E."/>
            <person name="Ni J."/>
            <person name="Podar M."/>
            <person name="Richardson T."/>
            <person name="Sutton G.G."/>
            <person name="Simon M."/>
            <person name="Soll D."/>
            <person name="Stetter K.O."/>
            <person name="Short J.M."/>
            <person name="Noordewier M."/>
        </authorList>
    </citation>
    <scope>NUCLEOTIDE SEQUENCE [LARGE SCALE GENOMIC DNA]</scope>
    <source>
        <strain evidence="8 9">Kin4-M</strain>
    </source>
</reference>
<dbReference type="Proteomes" id="UP000000578">
    <property type="component" value="Chromosome"/>
</dbReference>
<proteinExistence type="predicted"/>
<evidence type="ECO:0000256" key="2">
    <source>
        <dbReference type="ARBA" id="ARBA00022490"/>
    </source>
</evidence>
<dbReference type="Gene3D" id="3.30.2130.30">
    <property type="match status" value="1"/>
</dbReference>
<dbReference type="SMART" id="SM00981">
    <property type="entry name" value="THUMP"/>
    <property type="match status" value="1"/>
</dbReference>
<dbReference type="GO" id="GO:0003723">
    <property type="term" value="F:RNA binding"/>
    <property type="evidence" value="ECO:0007669"/>
    <property type="project" value="UniProtKB-UniRule"/>
</dbReference>
<dbReference type="InterPro" id="IPR004114">
    <property type="entry name" value="THUMP_dom"/>
</dbReference>
<comment type="subcellular location">
    <subcellularLocation>
        <location evidence="1">Cytoplasm</location>
    </subcellularLocation>
</comment>
<dbReference type="InterPro" id="IPR002052">
    <property type="entry name" value="DNA_methylase_N6_adenine_CS"/>
</dbReference>
<dbReference type="AlphaFoldDB" id="Q74M43"/>
<evidence type="ECO:0000313" key="8">
    <source>
        <dbReference type="EMBL" id="AAR39364.1"/>
    </source>
</evidence>
<dbReference type="PRINTS" id="PR00507">
    <property type="entry name" value="N12N6MTFRASE"/>
</dbReference>
<dbReference type="PATRIC" id="fig|228908.8.peg.543"/>
<keyword evidence="3" id="KW-0489">Methyltransferase</keyword>
<dbReference type="InterPro" id="IPR000241">
    <property type="entry name" value="RlmKL-like_Mtase"/>
</dbReference>
<protein>
    <submittedName>
        <fullName evidence="8">NEQ522</fullName>
    </submittedName>
</protein>
<feature type="domain" description="THUMP" evidence="7">
    <location>
        <begin position="42"/>
        <end position="144"/>
    </location>
</feature>
<dbReference type="EMBL" id="AE017199">
    <property type="protein sequence ID" value="AAR39364.1"/>
    <property type="molecule type" value="Genomic_DNA"/>
</dbReference>
<dbReference type="PROSITE" id="PS51165">
    <property type="entry name" value="THUMP"/>
    <property type="match status" value="1"/>
</dbReference>
<dbReference type="SUPFAM" id="SSF53335">
    <property type="entry name" value="S-adenosyl-L-methionine-dependent methyltransferases"/>
    <property type="match status" value="1"/>
</dbReference>
<dbReference type="PANTHER" id="PTHR14911:SF13">
    <property type="entry name" value="TRNA (GUANINE(6)-N2)-METHYLTRANSFERASE THUMP3"/>
    <property type="match status" value="1"/>
</dbReference>
<dbReference type="KEGG" id="neq:NEQ522"/>
<dbReference type="GO" id="GO:0030488">
    <property type="term" value="P:tRNA methylation"/>
    <property type="evidence" value="ECO:0007669"/>
    <property type="project" value="TreeGrafter"/>
</dbReference>
<keyword evidence="2" id="KW-0963">Cytoplasm</keyword>